<keyword evidence="2" id="KW-1185">Reference proteome</keyword>
<dbReference type="EMBL" id="JANPWB010000011">
    <property type="protein sequence ID" value="KAJ1128362.1"/>
    <property type="molecule type" value="Genomic_DNA"/>
</dbReference>
<name>A0AAV7PLT4_PLEWA</name>
<dbReference type="Proteomes" id="UP001066276">
    <property type="component" value="Chromosome 7"/>
</dbReference>
<proteinExistence type="predicted"/>
<reference evidence="1" key="1">
    <citation type="journal article" date="2022" name="bioRxiv">
        <title>Sequencing and chromosome-scale assembly of the giantPleurodeles waltlgenome.</title>
        <authorList>
            <person name="Brown T."/>
            <person name="Elewa A."/>
            <person name="Iarovenko S."/>
            <person name="Subramanian E."/>
            <person name="Araus A.J."/>
            <person name="Petzold A."/>
            <person name="Susuki M."/>
            <person name="Suzuki K.-i.T."/>
            <person name="Hayashi T."/>
            <person name="Toyoda A."/>
            <person name="Oliveira C."/>
            <person name="Osipova E."/>
            <person name="Leigh N.D."/>
            <person name="Simon A."/>
            <person name="Yun M.H."/>
        </authorList>
    </citation>
    <scope>NUCLEOTIDE SEQUENCE</scope>
    <source>
        <strain evidence="1">20211129_DDA</strain>
        <tissue evidence="1">Liver</tissue>
    </source>
</reference>
<evidence type="ECO:0000313" key="1">
    <source>
        <dbReference type="EMBL" id="KAJ1128362.1"/>
    </source>
</evidence>
<evidence type="ECO:0000313" key="2">
    <source>
        <dbReference type="Proteomes" id="UP001066276"/>
    </source>
</evidence>
<dbReference type="AlphaFoldDB" id="A0AAV7PLT4"/>
<protein>
    <submittedName>
        <fullName evidence="1">Uncharacterized protein</fullName>
    </submittedName>
</protein>
<comment type="caution">
    <text evidence="1">The sequence shown here is derived from an EMBL/GenBank/DDBJ whole genome shotgun (WGS) entry which is preliminary data.</text>
</comment>
<gene>
    <name evidence="1" type="ORF">NDU88_006741</name>
</gene>
<organism evidence="1 2">
    <name type="scientific">Pleurodeles waltl</name>
    <name type="common">Iberian ribbed newt</name>
    <dbReference type="NCBI Taxonomy" id="8319"/>
    <lineage>
        <taxon>Eukaryota</taxon>
        <taxon>Metazoa</taxon>
        <taxon>Chordata</taxon>
        <taxon>Craniata</taxon>
        <taxon>Vertebrata</taxon>
        <taxon>Euteleostomi</taxon>
        <taxon>Amphibia</taxon>
        <taxon>Batrachia</taxon>
        <taxon>Caudata</taxon>
        <taxon>Salamandroidea</taxon>
        <taxon>Salamandridae</taxon>
        <taxon>Pleurodelinae</taxon>
        <taxon>Pleurodeles</taxon>
    </lineage>
</organism>
<feature type="non-terminal residue" evidence="1">
    <location>
        <position position="1"/>
    </location>
</feature>
<feature type="non-terminal residue" evidence="1">
    <location>
        <position position="61"/>
    </location>
</feature>
<accession>A0AAV7PLT4</accession>
<sequence>HVLWALTNVSRQKPNPCTWWCFYACLFLSQHAAHFLSSQHALFFFVWTHHVLWALTNVSRQ</sequence>